<keyword evidence="6 9" id="KW-1133">Transmembrane helix</keyword>
<dbReference type="Gene3D" id="1.20.1560.10">
    <property type="entry name" value="ABC transporter type 1, transmembrane domain"/>
    <property type="match status" value="1"/>
</dbReference>
<dbReference type="InterPro" id="IPR039421">
    <property type="entry name" value="Type_1_exporter"/>
</dbReference>
<feature type="region of interest" description="Disordered" evidence="8">
    <location>
        <begin position="1"/>
        <end position="26"/>
    </location>
</feature>
<evidence type="ECO:0000259" key="10">
    <source>
        <dbReference type="PROSITE" id="PS50893"/>
    </source>
</evidence>
<dbReference type="PROSITE" id="PS00211">
    <property type="entry name" value="ABC_TRANSPORTER_1"/>
    <property type="match status" value="2"/>
</dbReference>
<dbReference type="InterPro" id="IPR011527">
    <property type="entry name" value="ABC1_TM_dom"/>
</dbReference>
<dbReference type="PANTHER" id="PTHR43394:SF27">
    <property type="entry name" value="ATP-DEPENDENT TRANSLOCASE ABCB1-LIKE"/>
    <property type="match status" value="1"/>
</dbReference>
<dbReference type="InterPro" id="IPR017871">
    <property type="entry name" value="ABC_transporter-like_CS"/>
</dbReference>
<name>A0ABR3S1F4_9PLEO</name>
<keyword evidence="13" id="KW-1185">Reference proteome</keyword>
<protein>
    <recommendedName>
        <fullName evidence="14">P-loop containing nucleoside triphosphate hydrolase protein</fullName>
    </recommendedName>
</protein>
<dbReference type="EMBL" id="JAKJXO020000002">
    <property type="protein sequence ID" value="KAL1610047.1"/>
    <property type="molecule type" value="Genomic_DNA"/>
</dbReference>
<feature type="transmembrane region" description="Helical" evidence="9">
    <location>
        <begin position="365"/>
        <end position="383"/>
    </location>
</feature>
<evidence type="ECO:0000259" key="11">
    <source>
        <dbReference type="PROSITE" id="PS50929"/>
    </source>
</evidence>
<keyword evidence="5" id="KW-0067">ATP-binding</keyword>
<evidence type="ECO:0000313" key="12">
    <source>
        <dbReference type="EMBL" id="KAL1610047.1"/>
    </source>
</evidence>
<dbReference type="SUPFAM" id="SSF90123">
    <property type="entry name" value="ABC transporter transmembrane region"/>
    <property type="match status" value="2"/>
</dbReference>
<evidence type="ECO:0000256" key="6">
    <source>
        <dbReference type="ARBA" id="ARBA00022989"/>
    </source>
</evidence>
<reference evidence="12 13" key="1">
    <citation type="submission" date="2024-02" db="EMBL/GenBank/DDBJ databases">
        <title>De novo assembly and annotation of 12 fungi associated with fruit tree decline syndrome in Ontario, Canada.</title>
        <authorList>
            <person name="Sulman M."/>
            <person name="Ellouze W."/>
            <person name="Ilyukhin E."/>
        </authorList>
    </citation>
    <scope>NUCLEOTIDE SEQUENCE [LARGE SCALE GENOMIC DNA]</scope>
    <source>
        <strain evidence="12 13">M42-189</strain>
    </source>
</reference>
<comment type="similarity">
    <text evidence="2">Belongs to the ABC transporter superfamily. ABCB family. Multidrug resistance exporter (TC 3.A.1.201) subfamily.</text>
</comment>
<feature type="transmembrane region" description="Helical" evidence="9">
    <location>
        <begin position="331"/>
        <end position="353"/>
    </location>
</feature>
<feature type="compositionally biased region" description="Pro residues" evidence="8">
    <location>
        <begin position="13"/>
        <end position="25"/>
    </location>
</feature>
<evidence type="ECO:0000256" key="8">
    <source>
        <dbReference type="SAM" id="MobiDB-lite"/>
    </source>
</evidence>
<evidence type="ECO:0008006" key="14">
    <source>
        <dbReference type="Google" id="ProtNLM"/>
    </source>
</evidence>
<dbReference type="PROSITE" id="PS50893">
    <property type="entry name" value="ABC_TRANSPORTER_2"/>
    <property type="match status" value="2"/>
</dbReference>
<dbReference type="CDD" id="cd18577">
    <property type="entry name" value="ABC_6TM_Pgp_ABCB1_D1_like"/>
    <property type="match status" value="1"/>
</dbReference>
<evidence type="ECO:0000313" key="13">
    <source>
        <dbReference type="Proteomes" id="UP001521785"/>
    </source>
</evidence>
<dbReference type="InterPro" id="IPR036640">
    <property type="entry name" value="ABC1_TM_sf"/>
</dbReference>
<feature type="transmembrane region" description="Helical" evidence="9">
    <location>
        <begin position="84"/>
        <end position="107"/>
    </location>
</feature>
<feature type="transmembrane region" description="Helical" evidence="9">
    <location>
        <begin position="877"/>
        <end position="895"/>
    </location>
</feature>
<dbReference type="InterPro" id="IPR003593">
    <property type="entry name" value="AAA+_ATPase"/>
</dbReference>
<feature type="domain" description="ABC transmembrane type-1" evidence="11">
    <location>
        <begin position="159"/>
        <end position="384"/>
    </location>
</feature>
<dbReference type="SUPFAM" id="SSF52540">
    <property type="entry name" value="P-loop containing nucleoside triphosphate hydrolases"/>
    <property type="match status" value="2"/>
</dbReference>
<feature type="transmembrane region" description="Helical" evidence="9">
    <location>
        <begin position="252"/>
        <end position="270"/>
    </location>
</feature>
<organism evidence="12 13">
    <name type="scientific">Paraconiothyrium brasiliense</name>
    <dbReference type="NCBI Taxonomy" id="300254"/>
    <lineage>
        <taxon>Eukaryota</taxon>
        <taxon>Fungi</taxon>
        <taxon>Dikarya</taxon>
        <taxon>Ascomycota</taxon>
        <taxon>Pezizomycotina</taxon>
        <taxon>Dothideomycetes</taxon>
        <taxon>Pleosporomycetidae</taxon>
        <taxon>Pleosporales</taxon>
        <taxon>Massarineae</taxon>
        <taxon>Didymosphaeriaceae</taxon>
        <taxon>Paraconiothyrium</taxon>
    </lineage>
</organism>
<dbReference type="PANTHER" id="PTHR43394">
    <property type="entry name" value="ATP-DEPENDENT PERMEASE MDL1, MITOCHONDRIAL"/>
    <property type="match status" value="1"/>
</dbReference>
<evidence type="ECO:0000256" key="5">
    <source>
        <dbReference type="ARBA" id="ARBA00022840"/>
    </source>
</evidence>
<dbReference type="InterPro" id="IPR027417">
    <property type="entry name" value="P-loop_NTPase"/>
</dbReference>
<comment type="caution">
    <text evidence="12">The sequence shown here is derived from an EMBL/GenBank/DDBJ whole genome shotgun (WGS) entry which is preliminary data.</text>
</comment>
<evidence type="ECO:0000256" key="7">
    <source>
        <dbReference type="ARBA" id="ARBA00023136"/>
    </source>
</evidence>
<feature type="transmembrane region" description="Helical" evidence="9">
    <location>
        <begin position="796"/>
        <end position="816"/>
    </location>
</feature>
<evidence type="ECO:0000256" key="1">
    <source>
        <dbReference type="ARBA" id="ARBA00004141"/>
    </source>
</evidence>
<accession>A0ABR3S1F4</accession>
<evidence type="ECO:0000256" key="4">
    <source>
        <dbReference type="ARBA" id="ARBA00022741"/>
    </source>
</evidence>
<comment type="subcellular location">
    <subcellularLocation>
        <location evidence="1">Membrane</location>
        <topology evidence="1">Multi-pass membrane protein</topology>
    </subcellularLocation>
</comment>
<dbReference type="Pfam" id="PF00005">
    <property type="entry name" value="ABC_tran"/>
    <property type="match status" value="2"/>
</dbReference>
<dbReference type="CDD" id="cd18578">
    <property type="entry name" value="ABC_6TM_Pgp_ABCB1_D2_like"/>
    <property type="match status" value="1"/>
</dbReference>
<feature type="transmembrane region" description="Helical" evidence="9">
    <location>
        <begin position="982"/>
        <end position="1002"/>
    </location>
</feature>
<dbReference type="Gene3D" id="3.40.50.300">
    <property type="entry name" value="P-loop containing nucleotide triphosphate hydrolases"/>
    <property type="match status" value="2"/>
</dbReference>
<evidence type="ECO:0000256" key="3">
    <source>
        <dbReference type="ARBA" id="ARBA00022692"/>
    </source>
</evidence>
<keyword evidence="7 9" id="KW-0472">Membrane</keyword>
<evidence type="ECO:0000256" key="9">
    <source>
        <dbReference type="SAM" id="Phobius"/>
    </source>
</evidence>
<dbReference type="SMART" id="SM00382">
    <property type="entry name" value="AAA"/>
    <property type="match status" value="2"/>
</dbReference>
<sequence>MAPRPEEMEKAPMPLPGTVPVPAPVPIEDTSKVLNEKTLEDGDASSAAGLTEDEKEIIQRQLDAPNENVGYFTLFRYANKKEMLIMSVSFVASVAAGACLPLMTLVYGNFAGSFTSFSVDALAAERFQHQINTFTLYFVYLGGSHITHSFSKQELIENAGIGSFVCVYVGMMGFSYTGERITQQIRELYLRAIFRQNIAFFDHLGSGEITTRISSDMVLVQDGVGQKISLFISGTSMFFAALVVGFVRSWKLTLIMLSATVAIVIMMGFNGGRMKANQTKAVDEYATAGTLAEEVISSARNVTAYGTQKRLEAKYKTYLDRAAQWDYNSKFWLASMIAGMMGVLNMQYALAFWQGNRFLQSGELGVANILTVVMASMVAGISIGHNLPHMQAFGQAVAAATKVFNTIERRSPIDPETDEGDTPEEFVGNIEFKGVKHIYPSRQDTTVLENFNLKVDAGQMVAMVGASGSGKSTIFGLLERFYLPMSGQVFLDGRDISTLNLRWLRRHIAIVSQEPVLFSITIYESIAHGLVGTEFEHTESFQASDEKKLQLIEEAAKTANAYNFIMELPDKFQTKVGERGNLLSGGQKQRIAIARAVVSDPKILLLDEATAALDTKSEKVVQEALDKATEGRTTIAIAHRLSTIRNADNIVVMAKGRIVEQGTHDDLIRKHGVYQSLVQAQELSSQIQPSNRLSEMSIGGKEAEVTVEGEKLNLVRTTTTKAASLHAKKEEKKDNYKNWDLIKFGWFMNKKEHGLMYAGFLFCLCAGATPAIQAIFLGNSINSFFSPGTSTGGHGISFWCWMFFMLGILTWGAYFMQGLTLSRSSALLISRIREDAFGAILRQDIEFFDSDTVTSGSLAAFLSTEANRLAGMSGTTLGAIITACASVIVAIIIGLCFGWKLALVCTSTIPLVIGCGYFRFYALLRMEKRTKESTDSASFACEAASSIRTVATLSLEGHLLEQYHEKLTAQGRGNLKFMNISSLLYAMSQGLAMFIFALVFWYGGKLMLSMEYTVLQFFIVYSAIINGAQSAGAIFSFAPDMGEARDAAMLLKSFLNRVPKIDNWSTEGKKVDRLTGRVELQSVRFNYPGRAEHRVLRGVSLTAEPGQFIALVGASGSGKSTIMQLLERFYDPTAGAVLVDDVELKDYNIQDYRAQLAIVSQETTLYTGTIRENLLADKDDIPEELVVRACKDANMYEFIMSLPDGFNTLVGAKGALLSGGQRQRMAIARALLRDPKILLLDEATSALDSASERVVQDALDAAAQGRTTIAIAHRLSTIQHADVIYVFDQGKIVEKGRHDELMGKRGVYWELARLQDMGASQF</sequence>
<dbReference type="Proteomes" id="UP001521785">
    <property type="component" value="Unassembled WGS sequence"/>
</dbReference>
<feature type="transmembrane region" description="Helical" evidence="9">
    <location>
        <begin position="159"/>
        <end position="177"/>
    </location>
</feature>
<feature type="domain" description="ABC transporter" evidence="10">
    <location>
        <begin position="430"/>
        <end position="680"/>
    </location>
</feature>
<dbReference type="Pfam" id="PF00664">
    <property type="entry name" value="ABC_membrane"/>
    <property type="match status" value="2"/>
</dbReference>
<keyword evidence="4" id="KW-0547">Nucleotide-binding</keyword>
<gene>
    <name evidence="12" type="ORF">SLS60_001712</name>
</gene>
<feature type="transmembrane region" description="Helical" evidence="9">
    <location>
        <begin position="901"/>
        <end position="922"/>
    </location>
</feature>
<feature type="domain" description="ABC transmembrane type-1" evidence="11">
    <location>
        <begin position="758"/>
        <end position="1043"/>
    </location>
</feature>
<dbReference type="PROSITE" id="PS50929">
    <property type="entry name" value="ABC_TM1F"/>
    <property type="match status" value="2"/>
</dbReference>
<dbReference type="CDD" id="cd03249">
    <property type="entry name" value="ABC_MTABC3_MDL1_MDL2"/>
    <property type="match status" value="2"/>
</dbReference>
<feature type="domain" description="ABC transporter" evidence="10">
    <location>
        <begin position="1078"/>
        <end position="1314"/>
    </location>
</feature>
<dbReference type="InterPro" id="IPR003439">
    <property type="entry name" value="ABC_transporter-like_ATP-bd"/>
</dbReference>
<feature type="transmembrane region" description="Helical" evidence="9">
    <location>
        <begin position="1014"/>
        <end position="1035"/>
    </location>
</feature>
<evidence type="ECO:0000256" key="2">
    <source>
        <dbReference type="ARBA" id="ARBA00007577"/>
    </source>
</evidence>
<feature type="transmembrane region" description="Helical" evidence="9">
    <location>
        <begin position="228"/>
        <end position="246"/>
    </location>
</feature>
<feature type="compositionally biased region" description="Basic and acidic residues" evidence="8">
    <location>
        <begin position="1"/>
        <end position="10"/>
    </location>
</feature>
<feature type="transmembrane region" description="Helical" evidence="9">
    <location>
        <begin position="755"/>
        <end position="776"/>
    </location>
</feature>
<proteinExistence type="inferred from homology"/>
<keyword evidence="3 9" id="KW-0812">Transmembrane</keyword>